<evidence type="ECO:0000256" key="1">
    <source>
        <dbReference type="SAM" id="MobiDB-lite"/>
    </source>
</evidence>
<reference evidence="3" key="1">
    <citation type="journal article" date="2008" name="J. Bacteriol.">
        <title>Genome sequence of the streptomycin-producing microorganism Streptomyces griseus IFO 13350.</title>
        <authorList>
            <person name="Ohnishi Y."/>
            <person name="Ishikawa J."/>
            <person name="Hara H."/>
            <person name="Suzuki H."/>
            <person name="Ikenoya M."/>
            <person name="Ikeda H."/>
            <person name="Yamashita A."/>
            <person name="Hattori M."/>
            <person name="Horinouchi S."/>
        </authorList>
    </citation>
    <scope>NUCLEOTIDE SEQUENCE [LARGE SCALE GENOMIC DNA]</scope>
    <source>
        <strain evidence="3">JCM 4626 / NBRC 13350</strain>
    </source>
</reference>
<dbReference type="Proteomes" id="UP000001685">
    <property type="component" value="Chromosome"/>
</dbReference>
<accession>B1VTA6</accession>
<organism evidence="2 3">
    <name type="scientific">Streptomyces griseus subsp. griseus (strain JCM 4626 / CBS 651.72 / NBRC 13350 / KCC S-0626 / ISP 5235)</name>
    <dbReference type="NCBI Taxonomy" id="455632"/>
    <lineage>
        <taxon>Bacteria</taxon>
        <taxon>Bacillati</taxon>
        <taxon>Actinomycetota</taxon>
        <taxon>Actinomycetes</taxon>
        <taxon>Kitasatosporales</taxon>
        <taxon>Streptomycetaceae</taxon>
        <taxon>Streptomyces</taxon>
    </lineage>
</organism>
<feature type="region of interest" description="Disordered" evidence="1">
    <location>
        <begin position="1"/>
        <end position="28"/>
    </location>
</feature>
<dbReference type="EMBL" id="AP009493">
    <property type="protein sequence ID" value="BAG20996.1"/>
    <property type="molecule type" value="Genomic_DNA"/>
</dbReference>
<proteinExistence type="predicted"/>
<name>B1VTA6_STRGG</name>
<evidence type="ECO:0000313" key="2">
    <source>
        <dbReference type="EMBL" id="BAG20996.1"/>
    </source>
</evidence>
<sequence>MPGAPPTVGPPDGARRLRSRKSQVRSGRGYGTLGRMIVMQPVLETRAPDGFSLWPVAEGASSRFTALSGNLGPAEVGTVLMLIARCNDIDPDPGAGDDRPPRPADPLASFLHGLLTSEDPFVSGGLRVVDGATGVTLLPGCCHGLEDWRGMYAVLDGAVSPFLGHDPDPVVERSGESVRLVVDFEQSDSPVIELPAAELRWLLDGVGRDLSAFLVLAAEWVRLHLPDHAEPVIEALARVLDVPANGGTRQAS</sequence>
<protein>
    <submittedName>
        <fullName evidence="2">Uncharacterized protein</fullName>
    </submittedName>
</protein>
<dbReference type="KEGG" id="sgr:SGR_4167"/>
<gene>
    <name evidence="2" type="ordered locus">SGR_4167</name>
</gene>
<evidence type="ECO:0000313" key="3">
    <source>
        <dbReference type="Proteomes" id="UP000001685"/>
    </source>
</evidence>
<dbReference type="HOGENOM" id="CLU_111149_0_0_11"/>
<dbReference type="AlphaFoldDB" id="B1VTA6"/>
<dbReference type="eggNOG" id="ENOG5033V08">
    <property type="taxonomic scope" value="Bacteria"/>
</dbReference>